<organism evidence="2 3">
    <name type="scientific">Prevotella micans F0438</name>
    <dbReference type="NCBI Taxonomy" id="883158"/>
    <lineage>
        <taxon>Bacteria</taxon>
        <taxon>Pseudomonadati</taxon>
        <taxon>Bacteroidota</taxon>
        <taxon>Bacteroidia</taxon>
        <taxon>Bacteroidales</taxon>
        <taxon>Prevotellaceae</taxon>
        <taxon>Prevotella</taxon>
    </lineage>
</organism>
<evidence type="ECO:0000313" key="3">
    <source>
        <dbReference type="Proteomes" id="UP000016023"/>
    </source>
</evidence>
<keyword evidence="1" id="KW-1133">Transmembrane helix</keyword>
<feature type="transmembrane region" description="Helical" evidence="1">
    <location>
        <begin position="249"/>
        <end position="270"/>
    </location>
</feature>
<dbReference type="AlphaFoldDB" id="H1PZT4"/>
<dbReference type="EMBL" id="AGWK01000005">
    <property type="protein sequence ID" value="EHO74614.1"/>
    <property type="molecule type" value="Genomic_DNA"/>
</dbReference>
<evidence type="ECO:0000256" key="1">
    <source>
        <dbReference type="SAM" id="Phobius"/>
    </source>
</evidence>
<dbReference type="eggNOG" id="ENOG5033A5I">
    <property type="taxonomic scope" value="Bacteria"/>
</dbReference>
<dbReference type="Proteomes" id="UP000016023">
    <property type="component" value="Unassembled WGS sequence"/>
</dbReference>
<reference evidence="2 3" key="1">
    <citation type="submission" date="2011-12" db="EMBL/GenBank/DDBJ databases">
        <title>The Genome Sequence of Prevotella micans F0438.</title>
        <authorList>
            <consortium name="The Broad Institute Genome Sequencing Platform"/>
            <person name="Earl A."/>
            <person name="Ward D."/>
            <person name="Feldgarden M."/>
            <person name="Gevers D."/>
            <person name="Izard J."/>
            <person name="Baranova O.V."/>
            <person name="Blanton J.M."/>
            <person name="Wade W.G."/>
            <person name="Dewhirst F.E."/>
            <person name="Young S.K."/>
            <person name="Zeng Q."/>
            <person name="Gargeya S."/>
            <person name="Fitzgerald M."/>
            <person name="Haas B."/>
            <person name="Abouelleil A."/>
            <person name="Alvarado L."/>
            <person name="Arachchi H.M."/>
            <person name="Berlin A."/>
            <person name="Chapman S.B."/>
            <person name="Gearin G."/>
            <person name="Goldberg J."/>
            <person name="Griggs A."/>
            <person name="Gujja S."/>
            <person name="Hansen M."/>
            <person name="Heiman D."/>
            <person name="Howarth C."/>
            <person name="Larimer J."/>
            <person name="Lui A."/>
            <person name="MacDonald P.J.P."/>
            <person name="McCowen C."/>
            <person name="Montmayeur A."/>
            <person name="Murphy C."/>
            <person name="Neiman D."/>
            <person name="Pearson M."/>
            <person name="Priest M."/>
            <person name="Roberts A."/>
            <person name="Saif S."/>
            <person name="Shea T."/>
            <person name="Sisk P."/>
            <person name="Stolte C."/>
            <person name="Sykes S."/>
            <person name="Wortman J."/>
            <person name="Nusbaum C."/>
            <person name="Birren B."/>
        </authorList>
    </citation>
    <scope>NUCLEOTIDE SEQUENCE [LARGE SCALE GENOMIC DNA]</scope>
    <source>
        <strain evidence="2 3">F0438</strain>
    </source>
</reference>
<dbReference type="RefSeq" id="WP_006951100.1">
    <property type="nucleotide sequence ID" value="NZ_JH594521.1"/>
</dbReference>
<feature type="transmembrane region" description="Helical" evidence="1">
    <location>
        <begin position="132"/>
        <end position="157"/>
    </location>
</feature>
<feature type="transmembrane region" description="Helical" evidence="1">
    <location>
        <begin position="202"/>
        <end position="229"/>
    </location>
</feature>
<gene>
    <name evidence="2" type="ORF">HMPREF9140_00172</name>
</gene>
<feature type="transmembrane region" description="Helical" evidence="1">
    <location>
        <begin position="282"/>
        <end position="300"/>
    </location>
</feature>
<dbReference type="InterPro" id="IPR049458">
    <property type="entry name" value="EpsG-like"/>
</dbReference>
<feature type="transmembrane region" description="Helical" evidence="1">
    <location>
        <begin position="169"/>
        <end position="195"/>
    </location>
</feature>
<comment type="caution">
    <text evidence="2">The sequence shown here is derived from an EMBL/GenBank/DDBJ whole genome shotgun (WGS) entry which is preliminary data.</text>
</comment>
<keyword evidence="3" id="KW-1185">Reference proteome</keyword>
<evidence type="ECO:0008006" key="4">
    <source>
        <dbReference type="Google" id="ProtNLM"/>
    </source>
</evidence>
<accession>H1PZT4</accession>
<dbReference type="HOGENOM" id="CLU_058795_0_0_10"/>
<feature type="transmembrane region" description="Helical" evidence="1">
    <location>
        <begin position="306"/>
        <end position="322"/>
    </location>
</feature>
<feature type="transmembrane region" description="Helical" evidence="1">
    <location>
        <begin position="101"/>
        <end position="120"/>
    </location>
</feature>
<keyword evidence="1" id="KW-0472">Membrane</keyword>
<sequence>MVTTPVPYFTLVALLEVCAFFYASPSANERVKQYSTGFAIFFFFFFLAFRGFIFSDWITYYSYFHQAKLSDVFDYKLGMIDNFEPGFVILNLVCRAMFDEFFFFQFVICLANLILLLNFFKGRIDNIPFALMLYFVFGGLDISINLFRNSMAIMLFLNALPFLEKRQPVPYFTLCLLGASFHATGLIYLPLYFVLHRKMNRWVYLGIIIACNIIFLLNIPVVLSTATLLGLDEQFSAKLRAYTELYNKATPFSIGYMERFMTSFLVICYYNKLRALNKSNTIFVNALLGYLIAFFFFSQFDTLSKRLGMLFIFSYWILWSELIKCFSIRTNRKLFIAFVSLYSLVKIWSLTRLPSMEYDNILFGHKSYQERLFIFNRTFEEQ</sequence>
<feature type="transmembrane region" description="Helical" evidence="1">
    <location>
        <begin position="6"/>
        <end position="24"/>
    </location>
</feature>
<keyword evidence="1" id="KW-0812">Transmembrane</keyword>
<dbReference type="Pfam" id="PF14897">
    <property type="entry name" value="EpsG"/>
    <property type="match status" value="1"/>
</dbReference>
<name>H1PZT4_9BACT</name>
<protein>
    <recommendedName>
        <fullName evidence="4">EpsG family protein</fullName>
    </recommendedName>
</protein>
<evidence type="ECO:0000313" key="2">
    <source>
        <dbReference type="EMBL" id="EHO74614.1"/>
    </source>
</evidence>
<feature type="transmembrane region" description="Helical" evidence="1">
    <location>
        <begin position="334"/>
        <end position="351"/>
    </location>
</feature>
<feature type="transmembrane region" description="Helical" evidence="1">
    <location>
        <begin position="36"/>
        <end position="54"/>
    </location>
</feature>
<dbReference type="PATRIC" id="fig|883158.3.peg.182"/>
<proteinExistence type="predicted"/>